<protein>
    <submittedName>
        <fullName evidence="2">Uncharacterized protein</fullName>
    </submittedName>
</protein>
<sequence>MANRWRRRQQQTATVQNSGENNVASRRKVSNSASSSNGSNRVKLRQIKSAQPTSGAVTTSIIPTVTIGEDYSGDSSASEQLNINEIITQKSKKPTTSRKKSSSPAVLWGNGRNWDDPPAQEGDWMRVYPLGEKSRVGRTVLWENGHDSGQTVYSDREIRGVVINMNKHLKFAKEVFKKQTNGTDESRNEALAKLLGLKCDLWLPNK</sequence>
<dbReference type="AlphaFoldDB" id="A0A482X1Z7"/>
<feature type="compositionally biased region" description="Polar residues" evidence="1">
    <location>
        <begin position="10"/>
        <end position="22"/>
    </location>
</feature>
<organism evidence="2 3">
    <name type="scientific">Laodelphax striatellus</name>
    <name type="common">Small brown planthopper</name>
    <name type="synonym">Delphax striatella</name>
    <dbReference type="NCBI Taxonomy" id="195883"/>
    <lineage>
        <taxon>Eukaryota</taxon>
        <taxon>Metazoa</taxon>
        <taxon>Ecdysozoa</taxon>
        <taxon>Arthropoda</taxon>
        <taxon>Hexapoda</taxon>
        <taxon>Insecta</taxon>
        <taxon>Pterygota</taxon>
        <taxon>Neoptera</taxon>
        <taxon>Paraneoptera</taxon>
        <taxon>Hemiptera</taxon>
        <taxon>Auchenorrhyncha</taxon>
        <taxon>Fulgoroidea</taxon>
        <taxon>Delphacidae</taxon>
        <taxon>Criomorphinae</taxon>
        <taxon>Laodelphax</taxon>
    </lineage>
</organism>
<evidence type="ECO:0000256" key="1">
    <source>
        <dbReference type="SAM" id="MobiDB-lite"/>
    </source>
</evidence>
<name>A0A482X1Z7_LAOST</name>
<evidence type="ECO:0000313" key="2">
    <source>
        <dbReference type="EMBL" id="RZF39907.1"/>
    </source>
</evidence>
<feature type="region of interest" description="Disordered" evidence="1">
    <location>
        <begin position="87"/>
        <end position="114"/>
    </location>
</feature>
<reference evidence="2 3" key="1">
    <citation type="journal article" date="2017" name="Gigascience">
        <title>Genome sequence of the small brown planthopper, Laodelphax striatellus.</title>
        <authorList>
            <person name="Zhu J."/>
            <person name="Jiang F."/>
            <person name="Wang X."/>
            <person name="Yang P."/>
            <person name="Bao Y."/>
            <person name="Zhao W."/>
            <person name="Wang W."/>
            <person name="Lu H."/>
            <person name="Wang Q."/>
            <person name="Cui N."/>
            <person name="Li J."/>
            <person name="Chen X."/>
            <person name="Luo L."/>
            <person name="Yu J."/>
            <person name="Kang L."/>
            <person name="Cui F."/>
        </authorList>
    </citation>
    <scope>NUCLEOTIDE SEQUENCE [LARGE SCALE GENOMIC DNA]</scope>
    <source>
        <strain evidence="2">Lst14</strain>
    </source>
</reference>
<dbReference type="STRING" id="195883.A0A482X1Z7"/>
<comment type="caution">
    <text evidence="2">The sequence shown here is derived from an EMBL/GenBank/DDBJ whole genome shotgun (WGS) entry which is preliminary data.</text>
</comment>
<feature type="compositionally biased region" description="Basic residues" evidence="1">
    <location>
        <begin position="90"/>
        <end position="101"/>
    </location>
</feature>
<feature type="region of interest" description="Disordered" evidence="1">
    <location>
        <begin position="1"/>
        <end position="56"/>
    </location>
</feature>
<accession>A0A482X1Z7</accession>
<dbReference type="Proteomes" id="UP000291343">
    <property type="component" value="Unassembled WGS sequence"/>
</dbReference>
<gene>
    <name evidence="2" type="ORF">LSTR_LSTR010535</name>
</gene>
<dbReference type="OrthoDB" id="277439at2759"/>
<dbReference type="SMR" id="A0A482X1Z7"/>
<feature type="compositionally biased region" description="Low complexity" evidence="1">
    <location>
        <begin position="30"/>
        <end position="41"/>
    </location>
</feature>
<keyword evidence="3" id="KW-1185">Reference proteome</keyword>
<dbReference type="InParanoid" id="A0A482X1Z7"/>
<proteinExistence type="predicted"/>
<dbReference type="EMBL" id="QKKF02019521">
    <property type="protein sequence ID" value="RZF39907.1"/>
    <property type="molecule type" value="Genomic_DNA"/>
</dbReference>
<evidence type="ECO:0000313" key="3">
    <source>
        <dbReference type="Proteomes" id="UP000291343"/>
    </source>
</evidence>